<evidence type="ECO:0000313" key="1">
    <source>
        <dbReference type="EMBL" id="CAI6352141.1"/>
    </source>
</evidence>
<keyword evidence="2" id="KW-1185">Reference proteome</keyword>
<dbReference type="EMBL" id="CARXXK010000001">
    <property type="protein sequence ID" value="CAI6352141.1"/>
    <property type="molecule type" value="Genomic_DNA"/>
</dbReference>
<name>A0AAV0W8I9_9HEMI</name>
<proteinExistence type="predicted"/>
<sequence>MPLFQVPFKPIKPQDYKAVSEYQASVKCFETLAKAEFRQAHKSLPKIQPMRWGPVTMSQHELHYQD</sequence>
<reference evidence="1 2" key="1">
    <citation type="submission" date="2023-01" db="EMBL/GenBank/DDBJ databases">
        <authorList>
            <person name="Whitehead M."/>
        </authorList>
    </citation>
    <scope>NUCLEOTIDE SEQUENCE [LARGE SCALE GENOMIC DNA]</scope>
</reference>
<protein>
    <submittedName>
        <fullName evidence="1">Uncharacterized protein</fullName>
    </submittedName>
</protein>
<dbReference type="Proteomes" id="UP001160148">
    <property type="component" value="Unassembled WGS sequence"/>
</dbReference>
<evidence type="ECO:0000313" key="2">
    <source>
        <dbReference type="Proteomes" id="UP001160148"/>
    </source>
</evidence>
<accession>A0AAV0W8I9</accession>
<dbReference type="AlphaFoldDB" id="A0AAV0W8I9"/>
<organism evidence="1 2">
    <name type="scientific">Macrosiphum euphorbiae</name>
    <name type="common">potato aphid</name>
    <dbReference type="NCBI Taxonomy" id="13131"/>
    <lineage>
        <taxon>Eukaryota</taxon>
        <taxon>Metazoa</taxon>
        <taxon>Ecdysozoa</taxon>
        <taxon>Arthropoda</taxon>
        <taxon>Hexapoda</taxon>
        <taxon>Insecta</taxon>
        <taxon>Pterygota</taxon>
        <taxon>Neoptera</taxon>
        <taxon>Paraneoptera</taxon>
        <taxon>Hemiptera</taxon>
        <taxon>Sternorrhyncha</taxon>
        <taxon>Aphidomorpha</taxon>
        <taxon>Aphidoidea</taxon>
        <taxon>Aphididae</taxon>
        <taxon>Macrosiphini</taxon>
        <taxon>Macrosiphum</taxon>
    </lineage>
</organism>
<comment type="caution">
    <text evidence="1">The sequence shown here is derived from an EMBL/GenBank/DDBJ whole genome shotgun (WGS) entry which is preliminary data.</text>
</comment>
<gene>
    <name evidence="1" type="ORF">MEUPH1_LOCUS8421</name>
</gene>